<dbReference type="PANTHER" id="PTHR22916">
    <property type="entry name" value="GLYCOSYLTRANSFERASE"/>
    <property type="match status" value="1"/>
</dbReference>
<dbReference type="OrthoDB" id="6432904at2"/>
<proteinExistence type="predicted"/>
<dbReference type="Proteomes" id="UP000053226">
    <property type="component" value="Unassembled WGS sequence"/>
</dbReference>
<dbReference type="GO" id="GO:0016758">
    <property type="term" value="F:hexosyltransferase activity"/>
    <property type="evidence" value="ECO:0007669"/>
    <property type="project" value="UniProtKB-ARBA"/>
</dbReference>
<evidence type="ECO:0000313" key="3">
    <source>
        <dbReference type="Proteomes" id="UP000053226"/>
    </source>
</evidence>
<keyword evidence="3" id="KW-1185">Reference proteome</keyword>
<name>A0A0N1KI67_9GAMM</name>
<dbReference type="Pfam" id="PF00535">
    <property type="entry name" value="Glycos_transf_2"/>
    <property type="match status" value="1"/>
</dbReference>
<dbReference type="EMBL" id="LGAA01000018">
    <property type="protein sequence ID" value="KPD02518.1"/>
    <property type="molecule type" value="Genomic_DNA"/>
</dbReference>
<sequence length="334" mass="38812">MPTIVLSVIVPCYNNKNYIYACLHSIAEQVDDTVEIIIIDDGSNDGSIDEIRRFANDNSNLNVKIIEQKNQGVSVARNVGISHSSGKYIGFLDADDLWCSNFWEKTKHILNHIQPDMIIFNAVRFYNDDTNITTDVKITNLLDKLTHIHNIIDVKGLFKLNEWFPWARIYHRDLFKDITFPEGKVYEDAAIIPLVTINSKTIYSISSPLIYYRVRTNSITNTAKEHHIDDIIYAIKMLYSIYDKSDNKAVCIDVLTPSILGLYSLLRRVSTRVYGYCYFTRQQQASIKKYITPFILKQNYSFKLKIMFLGFYCFFNKQKYLIYKKNLTNSIPSH</sequence>
<comment type="caution">
    <text evidence="2">The sequence shown here is derived from an EMBL/GenBank/DDBJ whole genome shotgun (WGS) entry which is preliminary data.</text>
</comment>
<dbReference type="SUPFAM" id="SSF53448">
    <property type="entry name" value="Nucleotide-diphospho-sugar transferases"/>
    <property type="match status" value="1"/>
</dbReference>
<dbReference type="CDD" id="cd00761">
    <property type="entry name" value="Glyco_tranf_GTA_type"/>
    <property type="match status" value="1"/>
</dbReference>
<keyword evidence="2" id="KW-0808">Transferase</keyword>
<dbReference type="PANTHER" id="PTHR22916:SF3">
    <property type="entry name" value="UDP-GLCNAC:BETAGAL BETA-1,3-N-ACETYLGLUCOSAMINYLTRANSFERASE-LIKE PROTEIN 1"/>
    <property type="match status" value="1"/>
</dbReference>
<dbReference type="InterPro" id="IPR001173">
    <property type="entry name" value="Glyco_trans_2-like"/>
</dbReference>
<gene>
    <name evidence="2" type="ORF">M992_1671</name>
</gene>
<protein>
    <submittedName>
        <fullName evidence="2">Putative glycosyltransferase</fullName>
    </submittedName>
</protein>
<dbReference type="InterPro" id="IPR029044">
    <property type="entry name" value="Nucleotide-diphossugar_trans"/>
</dbReference>
<evidence type="ECO:0000259" key="1">
    <source>
        <dbReference type="Pfam" id="PF00535"/>
    </source>
</evidence>
<dbReference type="RefSeq" id="WP_053908112.1">
    <property type="nucleotide sequence ID" value="NZ_CAWMUS010000018.1"/>
</dbReference>
<feature type="domain" description="Glycosyltransferase 2-like" evidence="1">
    <location>
        <begin position="7"/>
        <end position="175"/>
    </location>
</feature>
<evidence type="ECO:0000313" key="2">
    <source>
        <dbReference type="EMBL" id="KPD02518.1"/>
    </source>
</evidence>
<organism evidence="2 3">
    <name type="scientific">Moellerella wisconsensis ATCC 35017</name>
    <dbReference type="NCBI Taxonomy" id="1354267"/>
    <lineage>
        <taxon>Bacteria</taxon>
        <taxon>Pseudomonadati</taxon>
        <taxon>Pseudomonadota</taxon>
        <taxon>Gammaproteobacteria</taxon>
        <taxon>Enterobacterales</taxon>
        <taxon>Morganellaceae</taxon>
        <taxon>Moellerella</taxon>
    </lineage>
</organism>
<dbReference type="Gene3D" id="3.90.550.10">
    <property type="entry name" value="Spore Coat Polysaccharide Biosynthesis Protein SpsA, Chain A"/>
    <property type="match status" value="1"/>
</dbReference>
<reference evidence="2 3" key="1">
    <citation type="submission" date="2015-07" db="EMBL/GenBank/DDBJ databases">
        <title>ATOL: Assembling a taxonomically balanced genome-scale reconstruction of the evolutionary history of the Enterobacteriaceae.</title>
        <authorList>
            <person name="Plunkett G.III."/>
            <person name="Neeno-Eckwall E.C."/>
            <person name="Glasner J.D."/>
            <person name="Perna N.T."/>
        </authorList>
    </citation>
    <scope>NUCLEOTIDE SEQUENCE [LARGE SCALE GENOMIC DNA]</scope>
    <source>
        <strain evidence="2 3">ATCC 35017</strain>
    </source>
</reference>
<dbReference type="AlphaFoldDB" id="A0A0N1KI67"/>
<accession>A0A0N1KI67</accession>